<feature type="domain" description="HTH cro/C1-type" evidence="2">
    <location>
        <begin position="7"/>
        <end position="62"/>
    </location>
</feature>
<evidence type="ECO:0000313" key="3">
    <source>
        <dbReference type="EMBL" id="MDN3610041.1"/>
    </source>
</evidence>
<dbReference type="RefSeq" id="WP_170883824.1">
    <property type="nucleotide sequence ID" value="NZ_JABEYA020000029.1"/>
</dbReference>
<reference evidence="6" key="2">
    <citation type="journal article" date="2019" name="Int. J. Syst. Evol. Microbiol.">
        <title>The Global Catalogue of Microorganisms (GCM) 10K type strain sequencing project: providing services to taxonomists for standard genome sequencing and annotation.</title>
        <authorList>
            <consortium name="The Broad Institute Genomics Platform"/>
            <consortium name="The Broad Institute Genome Sequencing Center for Infectious Disease"/>
            <person name="Wu L."/>
            <person name="Ma J."/>
        </authorList>
    </citation>
    <scope>NUCLEOTIDE SEQUENCE [LARGE SCALE GENOMIC DNA]</scope>
    <source>
        <strain evidence="6">CECT 7398</strain>
    </source>
</reference>
<dbReference type="SMART" id="SM00530">
    <property type="entry name" value="HTH_XRE"/>
    <property type="match status" value="1"/>
</dbReference>
<reference evidence="3" key="3">
    <citation type="submission" date="2023-06" db="EMBL/GenBank/DDBJ databases">
        <authorList>
            <person name="Lucena T."/>
            <person name="Sun Q."/>
        </authorList>
    </citation>
    <scope>NUCLEOTIDE SEQUENCE</scope>
    <source>
        <strain evidence="3">CECT 7398</strain>
    </source>
</reference>
<dbReference type="Proteomes" id="UP001238540">
    <property type="component" value="Unassembled WGS sequence"/>
</dbReference>
<accession>A0ABT8BUI6</accession>
<dbReference type="EMBL" id="JAUFQC010000027">
    <property type="protein sequence ID" value="MDN3611641.1"/>
    <property type="molecule type" value="Genomic_DNA"/>
</dbReference>
<dbReference type="CDD" id="cd00093">
    <property type="entry name" value="HTH_XRE"/>
    <property type="match status" value="1"/>
</dbReference>
<dbReference type="Pfam" id="PF01381">
    <property type="entry name" value="HTH_3"/>
    <property type="match status" value="1"/>
</dbReference>
<dbReference type="PROSITE" id="PS50943">
    <property type="entry name" value="HTH_CROC1"/>
    <property type="match status" value="1"/>
</dbReference>
<protein>
    <submittedName>
        <fullName evidence="3">Helix-turn-helix transcriptional regulator</fullName>
    </submittedName>
</protein>
<comment type="caution">
    <text evidence="3">The sequence shown here is derived from an EMBL/GenBank/DDBJ whole genome shotgun (WGS) entry which is preliminary data.</text>
</comment>
<dbReference type="InterPro" id="IPR001387">
    <property type="entry name" value="Cro/C1-type_HTH"/>
</dbReference>
<evidence type="ECO:0000256" key="1">
    <source>
        <dbReference type="ARBA" id="ARBA00023125"/>
    </source>
</evidence>
<dbReference type="SUPFAM" id="SSF47413">
    <property type="entry name" value="lambda repressor-like DNA-binding domains"/>
    <property type="match status" value="1"/>
</dbReference>
<proteinExistence type="predicted"/>
<evidence type="ECO:0000313" key="4">
    <source>
        <dbReference type="EMBL" id="MDN3611641.1"/>
    </source>
</evidence>
<keyword evidence="6" id="KW-1185">Reference proteome</keyword>
<name>A0ABT8BUI6_9VIBR</name>
<organism evidence="3 6">
    <name type="scientific">Vibrio ostreicida</name>
    <dbReference type="NCBI Taxonomy" id="526588"/>
    <lineage>
        <taxon>Bacteria</taxon>
        <taxon>Pseudomonadati</taxon>
        <taxon>Pseudomonadota</taxon>
        <taxon>Gammaproteobacteria</taxon>
        <taxon>Vibrionales</taxon>
        <taxon>Vibrionaceae</taxon>
        <taxon>Vibrio</taxon>
    </lineage>
</organism>
<dbReference type="InterPro" id="IPR010982">
    <property type="entry name" value="Lambda_DNA-bd_dom_sf"/>
</dbReference>
<dbReference type="Gene3D" id="1.10.260.40">
    <property type="entry name" value="lambda repressor-like DNA-binding domains"/>
    <property type="match status" value="1"/>
</dbReference>
<gene>
    <name evidence="3" type="ORF">QWZ16_10050</name>
    <name evidence="4" type="ORF">QWZ16_18745</name>
    <name evidence="5" type="ORF">QWZ16_18780</name>
</gene>
<sequence>MHLGENIKRRRELLGINRAELIERSGISTAQMSRIERGEQKNPNLETLVAIATALNVSLDEMVFGEESASSLYLGKVIESLPEEKKAFIKELIKMTVMSSKSSEIEANLNP</sequence>
<keyword evidence="1" id="KW-0238">DNA-binding</keyword>
<dbReference type="InterPro" id="IPR050807">
    <property type="entry name" value="TransReg_Diox_bact_type"/>
</dbReference>
<reference evidence="3" key="1">
    <citation type="journal article" date="2014" name="Int. J. Syst. Evol. Microbiol.">
        <title>Complete genome of a new Firmicutes species belonging to the dominant human colonic microbiota ('Ruminococcus bicirculans') reveals two chromosomes and a selective capacity to utilize plant glucans.</title>
        <authorList>
            <consortium name="NISC Comparative Sequencing Program"/>
            <person name="Wegmann U."/>
            <person name="Louis P."/>
            <person name="Goesmann A."/>
            <person name="Henrissat B."/>
            <person name="Duncan S.H."/>
            <person name="Flint H.J."/>
        </authorList>
    </citation>
    <scope>NUCLEOTIDE SEQUENCE</scope>
    <source>
        <strain evidence="3">CECT 7398</strain>
    </source>
</reference>
<dbReference type="PANTHER" id="PTHR46797">
    <property type="entry name" value="HTH-TYPE TRANSCRIPTIONAL REGULATOR"/>
    <property type="match status" value="1"/>
</dbReference>
<dbReference type="PANTHER" id="PTHR46797:SF1">
    <property type="entry name" value="METHYLPHOSPHONATE SYNTHASE"/>
    <property type="match status" value="1"/>
</dbReference>
<evidence type="ECO:0000313" key="5">
    <source>
        <dbReference type="EMBL" id="MDN3611648.1"/>
    </source>
</evidence>
<evidence type="ECO:0000259" key="2">
    <source>
        <dbReference type="PROSITE" id="PS50943"/>
    </source>
</evidence>
<dbReference type="EMBL" id="JAUFQC010000001">
    <property type="protein sequence ID" value="MDN3610041.1"/>
    <property type="molecule type" value="Genomic_DNA"/>
</dbReference>
<evidence type="ECO:0000313" key="6">
    <source>
        <dbReference type="Proteomes" id="UP001238540"/>
    </source>
</evidence>
<dbReference type="EMBL" id="JAUFQC010000027">
    <property type="protein sequence ID" value="MDN3611648.1"/>
    <property type="molecule type" value="Genomic_DNA"/>
</dbReference>